<dbReference type="GO" id="GO:0016747">
    <property type="term" value="F:acyltransferase activity, transferring groups other than amino-acyl groups"/>
    <property type="evidence" value="ECO:0007669"/>
    <property type="project" value="InterPro"/>
</dbReference>
<dbReference type="InterPro" id="IPR050680">
    <property type="entry name" value="YpeA/RimI_acetyltransf"/>
</dbReference>
<dbReference type="SUPFAM" id="SSF55729">
    <property type="entry name" value="Acyl-CoA N-acyltransferases (Nat)"/>
    <property type="match status" value="1"/>
</dbReference>
<organism evidence="4 5">
    <name type="scientific">Amedibacterium intestinale</name>
    <dbReference type="NCBI Taxonomy" id="2583452"/>
    <lineage>
        <taxon>Bacteria</taxon>
        <taxon>Bacillati</taxon>
        <taxon>Bacillota</taxon>
        <taxon>Erysipelotrichia</taxon>
        <taxon>Erysipelotrichales</taxon>
        <taxon>Erysipelotrichaceae</taxon>
        <taxon>Amedibacterium</taxon>
    </lineage>
</organism>
<reference evidence="5" key="1">
    <citation type="submission" date="2019-05" db="EMBL/GenBank/DDBJ databases">
        <title>Complete genome sequencing of Absiella argi strain JCM 30884.</title>
        <authorList>
            <person name="Sakamoto M."/>
            <person name="Murakami T."/>
            <person name="Mori H."/>
        </authorList>
    </citation>
    <scope>NUCLEOTIDE SEQUENCE [LARGE SCALE GENOMIC DNA]</scope>
    <source>
        <strain evidence="5">JCM 30884</strain>
    </source>
</reference>
<keyword evidence="5" id="KW-1185">Reference proteome</keyword>
<dbReference type="Gene3D" id="3.40.630.30">
    <property type="match status" value="1"/>
</dbReference>
<dbReference type="EMBL" id="AP019695">
    <property type="protein sequence ID" value="BBK21699.1"/>
    <property type="molecule type" value="Genomic_DNA"/>
</dbReference>
<evidence type="ECO:0000313" key="5">
    <source>
        <dbReference type="Proteomes" id="UP000464754"/>
    </source>
</evidence>
<dbReference type="Pfam" id="PF00583">
    <property type="entry name" value="Acetyltransf_1"/>
    <property type="match status" value="1"/>
</dbReference>
<evidence type="ECO:0000313" key="4">
    <source>
        <dbReference type="EMBL" id="BBK21699.1"/>
    </source>
</evidence>
<feature type="domain" description="N-acetyltransferase" evidence="3">
    <location>
        <begin position="1"/>
        <end position="174"/>
    </location>
</feature>
<dbReference type="PANTHER" id="PTHR43420:SF46">
    <property type="entry name" value="ACETYLTRANSFERASE"/>
    <property type="match status" value="1"/>
</dbReference>
<dbReference type="CDD" id="cd04301">
    <property type="entry name" value="NAT_SF"/>
    <property type="match status" value="1"/>
</dbReference>
<dbReference type="KEGG" id="aarg:Aargi30884_06020"/>
<evidence type="ECO:0000256" key="1">
    <source>
        <dbReference type="ARBA" id="ARBA00022679"/>
    </source>
</evidence>
<dbReference type="InterPro" id="IPR016181">
    <property type="entry name" value="Acyl_CoA_acyltransferase"/>
</dbReference>
<name>A0A6N4TG10_9FIRM</name>
<gene>
    <name evidence="4" type="ORF">Aargi30884_06020</name>
</gene>
<dbReference type="PROSITE" id="PS51186">
    <property type="entry name" value="GNAT"/>
    <property type="match status" value="1"/>
</dbReference>
<accession>A0A6N4TG10</accession>
<dbReference type="InterPro" id="IPR000182">
    <property type="entry name" value="GNAT_dom"/>
</dbReference>
<proteinExistence type="predicted"/>
<dbReference type="AlphaFoldDB" id="A0A6N4TG10"/>
<keyword evidence="2" id="KW-0012">Acyltransferase</keyword>
<protein>
    <submittedName>
        <fullName evidence="4">N-acetyltransferase</fullName>
    </submittedName>
</protein>
<evidence type="ECO:0000256" key="2">
    <source>
        <dbReference type="ARBA" id="ARBA00023315"/>
    </source>
</evidence>
<sequence length="175" mass="20224">MIRVAAFSDLNRVEDSYKKHFTYERKNGAFTVFKEVVYPTRQDAETALQNDELYICEIENEYMGSIIFSRKQPIDYESINWKYQTDNSKIAIIHLLMVRPSMKGKGIATELIRFAIDLAKEQGCEVIRLDTDEQNIPAVSLYKKMGFEIAEITSMNVGGAIEHKSHLFMERKIIS</sequence>
<dbReference type="Proteomes" id="UP000464754">
    <property type="component" value="Chromosome"/>
</dbReference>
<dbReference type="RefSeq" id="WP_163051473.1">
    <property type="nucleotide sequence ID" value="NZ_AP019695.1"/>
</dbReference>
<evidence type="ECO:0000259" key="3">
    <source>
        <dbReference type="PROSITE" id="PS51186"/>
    </source>
</evidence>
<dbReference type="PANTHER" id="PTHR43420">
    <property type="entry name" value="ACETYLTRANSFERASE"/>
    <property type="match status" value="1"/>
</dbReference>
<keyword evidence="1 4" id="KW-0808">Transferase</keyword>